<evidence type="ECO:0000313" key="1">
    <source>
        <dbReference type="EMBL" id="WVZ90965.1"/>
    </source>
</evidence>
<reference evidence="1 2" key="1">
    <citation type="submission" date="2024-02" db="EMBL/GenBank/DDBJ databases">
        <title>High-quality chromosome-scale genome assembly of Pensacola bahiagrass (Paspalum notatum Flugge var. saurae).</title>
        <authorList>
            <person name="Vega J.M."/>
            <person name="Podio M."/>
            <person name="Orjuela J."/>
            <person name="Siena L.A."/>
            <person name="Pessino S.C."/>
            <person name="Combes M.C."/>
            <person name="Mariac C."/>
            <person name="Albertini E."/>
            <person name="Pupilli F."/>
            <person name="Ortiz J.P.A."/>
            <person name="Leblanc O."/>
        </authorList>
    </citation>
    <scope>NUCLEOTIDE SEQUENCE [LARGE SCALE GENOMIC DNA]</scope>
    <source>
        <strain evidence="1">R1</strain>
        <tissue evidence="1">Leaf</tissue>
    </source>
</reference>
<accession>A0AAQ3UIN8</accession>
<gene>
    <name evidence="1" type="ORF">U9M48_037214</name>
</gene>
<proteinExistence type="predicted"/>
<dbReference type="Proteomes" id="UP001341281">
    <property type="component" value="Chromosome 08"/>
</dbReference>
<keyword evidence="2" id="KW-1185">Reference proteome</keyword>
<evidence type="ECO:0000313" key="2">
    <source>
        <dbReference type="Proteomes" id="UP001341281"/>
    </source>
</evidence>
<dbReference type="EMBL" id="CP144752">
    <property type="protein sequence ID" value="WVZ90964.1"/>
    <property type="molecule type" value="Genomic_DNA"/>
</dbReference>
<sequence length="74" mass="8174">MELPEPDLCVISDVQLVTCIPKYVVCLALHAEASKFFLCVQIESITDEVKLGNKSVVLGSVRIAMVEDSVEYLM</sequence>
<name>A0AAQ3UIN8_PASNO</name>
<protein>
    <submittedName>
        <fullName evidence="1">Uncharacterized protein</fullName>
    </submittedName>
</protein>
<organism evidence="1 2">
    <name type="scientific">Paspalum notatum var. saurae</name>
    <dbReference type="NCBI Taxonomy" id="547442"/>
    <lineage>
        <taxon>Eukaryota</taxon>
        <taxon>Viridiplantae</taxon>
        <taxon>Streptophyta</taxon>
        <taxon>Embryophyta</taxon>
        <taxon>Tracheophyta</taxon>
        <taxon>Spermatophyta</taxon>
        <taxon>Magnoliopsida</taxon>
        <taxon>Liliopsida</taxon>
        <taxon>Poales</taxon>
        <taxon>Poaceae</taxon>
        <taxon>PACMAD clade</taxon>
        <taxon>Panicoideae</taxon>
        <taxon>Andropogonodae</taxon>
        <taxon>Paspaleae</taxon>
        <taxon>Paspalinae</taxon>
        <taxon>Paspalum</taxon>
    </lineage>
</organism>
<dbReference type="EMBL" id="CP144752">
    <property type="protein sequence ID" value="WVZ90965.1"/>
    <property type="molecule type" value="Genomic_DNA"/>
</dbReference>
<dbReference type="AlphaFoldDB" id="A0AAQ3UIN8"/>